<sequence>MAVVKIINISDAQYHPIIKVQLRILAELIPLRKNYKQIYFAYTVVREKKNRKQQCKPQTALPYPQSLLFFQEGRSTSDESDCMSRLPHVAEFCTINRQRSSLKRLPTGIGSSIWYESIVLPG</sequence>
<organism evidence="1 2">
    <name type="scientific">Trichinella papuae</name>
    <dbReference type="NCBI Taxonomy" id="268474"/>
    <lineage>
        <taxon>Eukaryota</taxon>
        <taxon>Metazoa</taxon>
        <taxon>Ecdysozoa</taxon>
        <taxon>Nematoda</taxon>
        <taxon>Enoplea</taxon>
        <taxon>Dorylaimia</taxon>
        <taxon>Trichinellida</taxon>
        <taxon>Trichinellidae</taxon>
        <taxon>Trichinella</taxon>
    </lineage>
</organism>
<dbReference type="Proteomes" id="UP000054843">
    <property type="component" value="Unassembled WGS sequence"/>
</dbReference>
<dbReference type="EMBL" id="JYDO01000084">
    <property type="protein sequence ID" value="KRZ72074.1"/>
    <property type="molecule type" value="Genomic_DNA"/>
</dbReference>
<keyword evidence="2" id="KW-1185">Reference proteome</keyword>
<evidence type="ECO:0000313" key="1">
    <source>
        <dbReference type="EMBL" id="KRZ72074.1"/>
    </source>
</evidence>
<comment type="caution">
    <text evidence="1">The sequence shown here is derived from an EMBL/GenBank/DDBJ whole genome shotgun (WGS) entry which is preliminary data.</text>
</comment>
<name>A0A0V1MKG0_9BILA</name>
<proteinExistence type="predicted"/>
<protein>
    <submittedName>
        <fullName evidence="1">Uncharacterized protein</fullName>
    </submittedName>
</protein>
<evidence type="ECO:0000313" key="2">
    <source>
        <dbReference type="Proteomes" id="UP000054843"/>
    </source>
</evidence>
<accession>A0A0V1MKG0</accession>
<dbReference type="OrthoDB" id="10445137at2759"/>
<gene>
    <name evidence="1" type="ORF">T10_614</name>
</gene>
<reference evidence="1 2" key="1">
    <citation type="submission" date="2015-01" db="EMBL/GenBank/DDBJ databases">
        <title>Evolution of Trichinella species and genotypes.</title>
        <authorList>
            <person name="Korhonen P.K."/>
            <person name="Edoardo P."/>
            <person name="Giuseppe L.R."/>
            <person name="Gasser R.B."/>
        </authorList>
    </citation>
    <scope>NUCLEOTIDE SEQUENCE [LARGE SCALE GENOMIC DNA]</scope>
    <source>
        <strain evidence="1">ISS1980</strain>
    </source>
</reference>
<dbReference type="AlphaFoldDB" id="A0A0V1MKG0"/>